<keyword evidence="1" id="KW-0812">Transmembrane</keyword>
<organism evidence="2 3">
    <name type="scientific">Triparma laevis f. longispina</name>
    <dbReference type="NCBI Taxonomy" id="1714387"/>
    <lineage>
        <taxon>Eukaryota</taxon>
        <taxon>Sar</taxon>
        <taxon>Stramenopiles</taxon>
        <taxon>Ochrophyta</taxon>
        <taxon>Bolidophyceae</taxon>
        <taxon>Parmales</taxon>
        <taxon>Triparmaceae</taxon>
        <taxon>Triparma</taxon>
    </lineage>
</organism>
<evidence type="ECO:0000256" key="1">
    <source>
        <dbReference type="SAM" id="Phobius"/>
    </source>
</evidence>
<keyword evidence="3" id="KW-1185">Reference proteome</keyword>
<keyword evidence="1" id="KW-1133">Transmembrane helix</keyword>
<dbReference type="EMBL" id="BRXW01000489">
    <property type="protein sequence ID" value="GMH59457.1"/>
    <property type="molecule type" value="Genomic_DNA"/>
</dbReference>
<proteinExistence type="predicted"/>
<gene>
    <name evidence="2" type="ORF">TrLO_g10046</name>
</gene>
<evidence type="ECO:0000313" key="2">
    <source>
        <dbReference type="EMBL" id="GMH59457.1"/>
    </source>
</evidence>
<keyword evidence="1" id="KW-0472">Membrane</keyword>
<evidence type="ECO:0000313" key="3">
    <source>
        <dbReference type="Proteomes" id="UP001165122"/>
    </source>
</evidence>
<dbReference type="AlphaFoldDB" id="A0A9W6ZS31"/>
<comment type="caution">
    <text evidence="2">The sequence shown here is derived from an EMBL/GenBank/DDBJ whole genome shotgun (WGS) entry which is preliminary data.</text>
</comment>
<sequence length="370" mass="40758">MREINAMLLEKYYFTTFLLALLTTTTTSFTLFPPSPLSSTRRFTRLSASPDILLIGPSILQLVVAKHISQTTDMNPLIVAPQKTLDSYVKLVNDKSGEILKDALIGLPDLTDSNKGTFKGVVFTSEEPVISGPVMKQIMEWEGFADGFKVVICGPISTFVNKEKKANWMPILNNDGKEEQAWRTFTEAARGVDFGRGEGCFVRHGSLMGGGVDGDDQLEELGLDEGVYKMSLEQYRDLRERAFDRYRLGGQVLSGDSLNPKPEDQAQKEKEVIKQGEDREAFCATGGYPEIDRTNRHTLASAVCHILKNGVKGDFSVGKGEGRAEKEVTVLSKAVTKIPTSEDWAPMFDSPGPAVWPTPMEGVTYSKSEA</sequence>
<dbReference type="Proteomes" id="UP001165122">
    <property type="component" value="Unassembled WGS sequence"/>
</dbReference>
<name>A0A9W6ZS31_9STRA</name>
<protein>
    <submittedName>
        <fullName evidence="2">Uncharacterized protein</fullName>
    </submittedName>
</protein>
<reference evidence="3" key="1">
    <citation type="journal article" date="2023" name="Commun. Biol.">
        <title>Genome analysis of Parmales, the sister group of diatoms, reveals the evolutionary specialization of diatoms from phago-mixotrophs to photoautotrophs.</title>
        <authorList>
            <person name="Ban H."/>
            <person name="Sato S."/>
            <person name="Yoshikawa S."/>
            <person name="Yamada K."/>
            <person name="Nakamura Y."/>
            <person name="Ichinomiya M."/>
            <person name="Sato N."/>
            <person name="Blanc-Mathieu R."/>
            <person name="Endo H."/>
            <person name="Kuwata A."/>
            <person name="Ogata H."/>
        </authorList>
    </citation>
    <scope>NUCLEOTIDE SEQUENCE [LARGE SCALE GENOMIC DNA]</scope>
    <source>
        <strain evidence="3">NIES 3700</strain>
    </source>
</reference>
<dbReference type="OrthoDB" id="192926at2759"/>
<feature type="transmembrane region" description="Helical" evidence="1">
    <location>
        <begin position="12"/>
        <end position="32"/>
    </location>
</feature>
<accession>A0A9W6ZS31</accession>